<dbReference type="Proteomes" id="UP000198440">
    <property type="component" value="Unassembled WGS sequence"/>
</dbReference>
<proteinExistence type="predicted"/>
<dbReference type="Pfam" id="PF13522">
    <property type="entry name" value="GATase_6"/>
    <property type="match status" value="1"/>
</dbReference>
<evidence type="ECO:0000259" key="11">
    <source>
        <dbReference type="PROSITE" id="PS51464"/>
    </source>
</evidence>
<dbReference type="Gene3D" id="3.60.20.10">
    <property type="entry name" value="Glutamine Phosphoribosylpyrophosphate, subunit 1, domain 1"/>
    <property type="match status" value="1"/>
</dbReference>
<gene>
    <name evidence="12" type="ORF">SAMN04488078_10102</name>
</gene>
<organism evidence="12 13">
    <name type="scientific">Antarctobacter heliothermus</name>
    <dbReference type="NCBI Taxonomy" id="74033"/>
    <lineage>
        <taxon>Bacteria</taxon>
        <taxon>Pseudomonadati</taxon>
        <taxon>Pseudomonadota</taxon>
        <taxon>Alphaproteobacteria</taxon>
        <taxon>Rhodobacterales</taxon>
        <taxon>Roseobacteraceae</taxon>
        <taxon>Antarctobacter</taxon>
    </lineage>
</organism>
<protein>
    <recommendedName>
        <fullName evidence="4">Glutamine--fructose-6-phosphate aminotransferase [isomerizing]</fullName>
        <ecNumber evidence="3">2.6.1.16</ecNumber>
    </recommendedName>
</protein>
<sequence length="413" mass="44362">MCGIVGILGKHEVSPIILDALQRLEYRGYDSAGIATLDNGSIQRRRALGKLINLSDLLVHEPLKGKAGIGHTRWATHGGPSVANAHPHQAGRVTVVHNGIIENFRALREELSANGADFASQTDTETIVHLASSYLDQGMSPPDAVQATLARLDGAFALAFLFEGENDLLIAARRGSPLVIGVGNGEMFVGSDAIALAPLTDQLIYLEEGDYAVLTRSNVRIHDAQGKIVSRPITRIAVENTRVDKSGHRHFMAKEMAEQPAILQAALGFHLCPEGRVLELPKAVDFAGADRVIMVACGTAHYACHVAKYWFEQIAGVPVEIDIASEFRYRNPVLTRNTIAIFVSQSGETADTLAALRHVKEHIARTIAVVNVRTSSIAREADVALPLHAGPEIGVASTKAFTAQLLVLALLSI</sequence>
<dbReference type="GO" id="GO:0097367">
    <property type="term" value="F:carbohydrate derivative binding"/>
    <property type="evidence" value="ECO:0007669"/>
    <property type="project" value="InterPro"/>
</dbReference>
<dbReference type="CDD" id="cd00714">
    <property type="entry name" value="GFAT"/>
    <property type="match status" value="1"/>
</dbReference>
<accession>A0A239DAF8</accession>
<comment type="catalytic activity">
    <reaction evidence="1">
        <text>D-fructose 6-phosphate + L-glutamine = D-glucosamine 6-phosphate + L-glutamate</text>
        <dbReference type="Rhea" id="RHEA:13237"/>
        <dbReference type="ChEBI" id="CHEBI:29985"/>
        <dbReference type="ChEBI" id="CHEBI:58359"/>
        <dbReference type="ChEBI" id="CHEBI:58725"/>
        <dbReference type="ChEBI" id="CHEBI:61527"/>
        <dbReference type="EC" id="2.6.1.16"/>
    </reaction>
</comment>
<evidence type="ECO:0000256" key="2">
    <source>
        <dbReference type="ARBA" id="ARBA00004496"/>
    </source>
</evidence>
<dbReference type="GO" id="GO:0006002">
    <property type="term" value="P:fructose 6-phosphate metabolic process"/>
    <property type="evidence" value="ECO:0007669"/>
    <property type="project" value="TreeGrafter"/>
</dbReference>
<dbReference type="InterPro" id="IPR005855">
    <property type="entry name" value="GFAT"/>
</dbReference>
<dbReference type="InterPro" id="IPR017932">
    <property type="entry name" value="GATase_2_dom"/>
</dbReference>
<dbReference type="EC" id="2.6.1.16" evidence="3"/>
<evidence type="ECO:0000256" key="4">
    <source>
        <dbReference type="ARBA" id="ARBA00016090"/>
    </source>
</evidence>
<dbReference type="InterPro" id="IPR001347">
    <property type="entry name" value="SIS_dom"/>
</dbReference>
<name>A0A239DAF8_9RHOB</name>
<dbReference type="PROSITE" id="PS51464">
    <property type="entry name" value="SIS"/>
    <property type="match status" value="1"/>
</dbReference>
<dbReference type="GO" id="GO:0004360">
    <property type="term" value="F:glutamine-fructose-6-phosphate transaminase (isomerizing) activity"/>
    <property type="evidence" value="ECO:0007669"/>
    <property type="project" value="UniProtKB-EC"/>
</dbReference>
<dbReference type="NCBIfam" id="NF001484">
    <property type="entry name" value="PRK00331.1"/>
    <property type="match status" value="1"/>
</dbReference>
<keyword evidence="7 12" id="KW-0808">Transferase</keyword>
<dbReference type="NCBIfam" id="TIGR01135">
    <property type="entry name" value="glmS"/>
    <property type="match status" value="1"/>
</dbReference>
<dbReference type="Pfam" id="PF01380">
    <property type="entry name" value="SIS"/>
    <property type="match status" value="1"/>
</dbReference>
<evidence type="ECO:0000256" key="1">
    <source>
        <dbReference type="ARBA" id="ARBA00001031"/>
    </source>
</evidence>
<evidence type="ECO:0000256" key="8">
    <source>
        <dbReference type="ARBA" id="ARBA00022737"/>
    </source>
</evidence>
<dbReference type="GO" id="GO:0006047">
    <property type="term" value="P:UDP-N-acetylglucosamine metabolic process"/>
    <property type="evidence" value="ECO:0007669"/>
    <property type="project" value="TreeGrafter"/>
</dbReference>
<evidence type="ECO:0000313" key="12">
    <source>
        <dbReference type="EMBL" id="SNS28683.1"/>
    </source>
</evidence>
<evidence type="ECO:0000259" key="10">
    <source>
        <dbReference type="PROSITE" id="PS51278"/>
    </source>
</evidence>
<comment type="subcellular location">
    <subcellularLocation>
        <location evidence="2">Cytoplasm</location>
    </subcellularLocation>
</comment>
<dbReference type="PANTHER" id="PTHR10937">
    <property type="entry name" value="GLUCOSAMINE--FRUCTOSE-6-PHOSPHATE AMINOTRANSFERASE, ISOMERIZING"/>
    <property type="match status" value="1"/>
</dbReference>
<dbReference type="FunFam" id="3.60.20.10:FF:000006">
    <property type="entry name" value="Glutamine--fructose-6-phosphate aminotransferase [isomerizing]"/>
    <property type="match status" value="1"/>
</dbReference>
<feature type="domain" description="SIS" evidence="11">
    <location>
        <begin position="282"/>
        <end position="413"/>
    </location>
</feature>
<evidence type="ECO:0000256" key="6">
    <source>
        <dbReference type="ARBA" id="ARBA00022576"/>
    </source>
</evidence>
<dbReference type="InterPro" id="IPR047084">
    <property type="entry name" value="GFAT_N"/>
</dbReference>
<dbReference type="AlphaFoldDB" id="A0A239DAF8"/>
<dbReference type="OrthoDB" id="9761808at2"/>
<keyword evidence="6 12" id="KW-0032">Aminotransferase</keyword>
<evidence type="ECO:0000256" key="5">
    <source>
        <dbReference type="ARBA" id="ARBA00022490"/>
    </source>
</evidence>
<evidence type="ECO:0000256" key="3">
    <source>
        <dbReference type="ARBA" id="ARBA00012916"/>
    </source>
</evidence>
<keyword evidence="9" id="KW-0315">Glutamine amidotransferase</keyword>
<feature type="domain" description="Glutamine amidotransferase type-2" evidence="10">
    <location>
        <begin position="2"/>
        <end position="217"/>
    </location>
</feature>
<evidence type="ECO:0000256" key="7">
    <source>
        <dbReference type="ARBA" id="ARBA00022679"/>
    </source>
</evidence>
<dbReference type="PANTHER" id="PTHR10937:SF0">
    <property type="entry name" value="GLUTAMINE--FRUCTOSE-6-PHOSPHATE TRANSAMINASE (ISOMERIZING)"/>
    <property type="match status" value="1"/>
</dbReference>
<dbReference type="InterPro" id="IPR035466">
    <property type="entry name" value="GlmS/AgaS_SIS"/>
</dbReference>
<dbReference type="SUPFAM" id="SSF53697">
    <property type="entry name" value="SIS domain"/>
    <property type="match status" value="1"/>
</dbReference>
<dbReference type="PROSITE" id="PS51278">
    <property type="entry name" value="GATASE_TYPE_2"/>
    <property type="match status" value="1"/>
</dbReference>
<dbReference type="GO" id="GO:0005829">
    <property type="term" value="C:cytosol"/>
    <property type="evidence" value="ECO:0007669"/>
    <property type="project" value="TreeGrafter"/>
</dbReference>
<dbReference type="Gene3D" id="3.40.50.10490">
    <property type="entry name" value="Glucose-6-phosphate isomerase like protein, domain 1"/>
    <property type="match status" value="1"/>
</dbReference>
<dbReference type="CDD" id="cd05008">
    <property type="entry name" value="SIS_GlmS_GlmD_1"/>
    <property type="match status" value="1"/>
</dbReference>
<keyword evidence="8" id="KW-0677">Repeat</keyword>
<evidence type="ECO:0000256" key="9">
    <source>
        <dbReference type="ARBA" id="ARBA00022962"/>
    </source>
</evidence>
<dbReference type="FunFam" id="3.40.50.10490:FF:000001">
    <property type="entry name" value="Glutamine--fructose-6-phosphate aminotransferase [isomerizing]"/>
    <property type="match status" value="1"/>
</dbReference>
<dbReference type="GO" id="GO:0006487">
    <property type="term" value="P:protein N-linked glycosylation"/>
    <property type="evidence" value="ECO:0007669"/>
    <property type="project" value="TreeGrafter"/>
</dbReference>
<keyword evidence="5" id="KW-0963">Cytoplasm</keyword>
<dbReference type="InterPro" id="IPR046348">
    <property type="entry name" value="SIS_dom_sf"/>
</dbReference>
<evidence type="ECO:0000313" key="13">
    <source>
        <dbReference type="Proteomes" id="UP000198440"/>
    </source>
</evidence>
<dbReference type="EMBL" id="FZON01000010">
    <property type="protein sequence ID" value="SNS28683.1"/>
    <property type="molecule type" value="Genomic_DNA"/>
</dbReference>
<dbReference type="SUPFAM" id="SSF56235">
    <property type="entry name" value="N-terminal nucleophile aminohydrolases (Ntn hydrolases)"/>
    <property type="match status" value="1"/>
</dbReference>
<reference evidence="12 13" key="1">
    <citation type="submission" date="2017-06" db="EMBL/GenBank/DDBJ databases">
        <authorList>
            <person name="Kim H.J."/>
            <person name="Triplett B.A."/>
        </authorList>
    </citation>
    <scope>NUCLEOTIDE SEQUENCE [LARGE SCALE GENOMIC DNA]</scope>
    <source>
        <strain evidence="12 13">DSM 11445</strain>
    </source>
</reference>
<dbReference type="InterPro" id="IPR029055">
    <property type="entry name" value="Ntn_hydrolases_N"/>
</dbReference>